<protein>
    <submittedName>
        <fullName evidence="4">Uncharacterized protein</fullName>
    </submittedName>
</protein>
<evidence type="ECO:0000256" key="3">
    <source>
        <dbReference type="SAM" id="SignalP"/>
    </source>
</evidence>
<keyword evidence="3" id="KW-0732">Signal</keyword>
<comment type="caution">
    <text evidence="4">The sequence shown here is derived from an EMBL/GenBank/DDBJ whole genome shotgun (WGS) entry which is preliminary data.</text>
</comment>
<feature type="non-terminal residue" evidence="4">
    <location>
        <position position="146"/>
    </location>
</feature>
<proteinExistence type="predicted"/>
<sequence>MKKKLFLILFLLGLSMASYSNGDMLDEAGRKEAQKLLENVRKRIEKEEKERAKILEEERKAAKLAEEEEKEKQKAIEAARKRTGEPIIGPEAMVTGEEVDVTKMGDSKDKLIAEYLKEKERLAQEEKKNLKTPMEKLEATQKLANE</sequence>
<feature type="signal peptide" evidence="3">
    <location>
        <begin position="1"/>
        <end position="22"/>
    </location>
</feature>
<dbReference type="EMBL" id="JAAC01000057">
    <property type="protein sequence ID" value="KDE63967.1"/>
    <property type="molecule type" value="Genomic_DNA"/>
</dbReference>
<evidence type="ECO:0000313" key="4">
    <source>
        <dbReference type="EMBL" id="KDE63967.1"/>
    </source>
</evidence>
<organism evidence="4 5">
    <name type="scientific">Fusobacterium necrophorum BL</name>
    <dbReference type="NCBI Taxonomy" id="1441732"/>
    <lineage>
        <taxon>Bacteria</taxon>
        <taxon>Fusobacteriati</taxon>
        <taxon>Fusobacteriota</taxon>
        <taxon>Fusobacteriia</taxon>
        <taxon>Fusobacteriales</taxon>
        <taxon>Fusobacteriaceae</taxon>
        <taxon>Fusobacterium</taxon>
    </lineage>
</organism>
<name>A0AB73BXC2_9FUSO</name>
<evidence type="ECO:0000256" key="1">
    <source>
        <dbReference type="SAM" id="Coils"/>
    </source>
</evidence>
<accession>A0AB73BXC2</accession>
<feature type="chain" id="PRO_5044501859" evidence="3">
    <location>
        <begin position="23"/>
        <end position="146"/>
    </location>
</feature>
<feature type="coiled-coil region" evidence="1">
    <location>
        <begin position="30"/>
        <end position="82"/>
    </location>
</feature>
<evidence type="ECO:0000313" key="5">
    <source>
        <dbReference type="Proteomes" id="UP000027473"/>
    </source>
</evidence>
<gene>
    <name evidence="4" type="ORF">FUSO3_03840</name>
</gene>
<dbReference type="Proteomes" id="UP000027473">
    <property type="component" value="Unassembled WGS sequence"/>
</dbReference>
<feature type="region of interest" description="Disordered" evidence="2">
    <location>
        <begin position="124"/>
        <end position="146"/>
    </location>
</feature>
<evidence type="ECO:0000256" key="2">
    <source>
        <dbReference type="SAM" id="MobiDB-lite"/>
    </source>
</evidence>
<reference evidence="4 5" key="1">
    <citation type="submission" date="2014-01" db="EMBL/GenBank/DDBJ databases">
        <title>Comparative genomics of Fusobacterium necrophorum wild isolates.</title>
        <authorList>
            <person name="Kittichotirat W."/>
            <person name="Bumgarner R.E."/>
            <person name="Lawrence P."/>
        </authorList>
    </citation>
    <scope>NUCLEOTIDE SEQUENCE [LARGE SCALE GENOMIC DNA]</scope>
    <source>
        <strain evidence="4 5">BL</strain>
    </source>
</reference>
<dbReference type="AlphaFoldDB" id="A0AB73BXC2"/>
<keyword evidence="1" id="KW-0175">Coiled coil</keyword>